<dbReference type="OrthoDB" id="170744at2157"/>
<feature type="transmembrane region" description="Helical" evidence="2">
    <location>
        <begin position="60"/>
        <end position="84"/>
    </location>
</feature>
<evidence type="ECO:0000259" key="3">
    <source>
        <dbReference type="Pfam" id="PF24008"/>
    </source>
</evidence>
<dbReference type="Pfam" id="PF24008">
    <property type="entry name" value="DUF7322"/>
    <property type="match status" value="1"/>
</dbReference>
<name>A0A1I6LDB7_9EURY</name>
<feature type="transmembrane region" description="Helical" evidence="2">
    <location>
        <begin position="90"/>
        <end position="107"/>
    </location>
</feature>
<proteinExistence type="predicted"/>
<evidence type="ECO:0000313" key="5">
    <source>
        <dbReference type="Proteomes" id="UP000199062"/>
    </source>
</evidence>
<keyword evidence="2" id="KW-0812">Transmembrane</keyword>
<dbReference type="Proteomes" id="UP000199062">
    <property type="component" value="Unassembled WGS sequence"/>
</dbReference>
<keyword evidence="2" id="KW-0472">Membrane</keyword>
<dbReference type="InterPro" id="IPR055746">
    <property type="entry name" value="DUF7322"/>
</dbReference>
<sequence>MSQSDDQGDDRNLARQYADRYGGSDLDFSLLSEEEDEDLPGPGAPSPPNPGDADRTVRGLFWVLVLVFNVAVAALAIGPMMIAFQGWWDLGLQVTLVGVLAMAYGLFRYYQFRESRDDDGEHNG</sequence>
<gene>
    <name evidence="4" type="ORF">SAMN05216559_2472</name>
</gene>
<feature type="domain" description="DUF7322" evidence="3">
    <location>
        <begin position="52"/>
        <end position="110"/>
    </location>
</feature>
<dbReference type="AlphaFoldDB" id="A0A1I6LDB7"/>
<keyword evidence="2" id="KW-1133">Transmembrane helix</keyword>
<evidence type="ECO:0000256" key="1">
    <source>
        <dbReference type="SAM" id="MobiDB-lite"/>
    </source>
</evidence>
<dbReference type="RefSeq" id="WP_089816807.1">
    <property type="nucleotide sequence ID" value="NZ_FOZK01000002.1"/>
</dbReference>
<feature type="region of interest" description="Disordered" evidence="1">
    <location>
        <begin position="32"/>
        <end position="52"/>
    </location>
</feature>
<evidence type="ECO:0000313" key="4">
    <source>
        <dbReference type="EMBL" id="SFS01268.1"/>
    </source>
</evidence>
<dbReference type="STRING" id="767519.SAMN05216559_2472"/>
<keyword evidence="5" id="KW-1185">Reference proteome</keyword>
<accession>A0A1I6LDB7</accession>
<reference evidence="4 5" key="1">
    <citation type="submission" date="2016-10" db="EMBL/GenBank/DDBJ databases">
        <authorList>
            <person name="de Groot N.N."/>
        </authorList>
    </citation>
    <scope>NUCLEOTIDE SEQUENCE [LARGE SCALE GENOMIC DNA]</scope>
    <source>
        <strain evidence="4 5">CGMCC 1.10457</strain>
    </source>
</reference>
<protein>
    <recommendedName>
        <fullName evidence="3">DUF7322 domain-containing protein</fullName>
    </recommendedName>
</protein>
<dbReference type="EMBL" id="FOZK01000002">
    <property type="protein sequence ID" value="SFS01268.1"/>
    <property type="molecule type" value="Genomic_DNA"/>
</dbReference>
<organism evidence="4 5">
    <name type="scientific">Halomicrobium zhouii</name>
    <dbReference type="NCBI Taxonomy" id="767519"/>
    <lineage>
        <taxon>Archaea</taxon>
        <taxon>Methanobacteriati</taxon>
        <taxon>Methanobacteriota</taxon>
        <taxon>Stenosarchaea group</taxon>
        <taxon>Halobacteria</taxon>
        <taxon>Halobacteriales</taxon>
        <taxon>Haloarculaceae</taxon>
        <taxon>Halomicrobium</taxon>
    </lineage>
</organism>
<evidence type="ECO:0000256" key="2">
    <source>
        <dbReference type="SAM" id="Phobius"/>
    </source>
</evidence>